<evidence type="ECO:0000256" key="2">
    <source>
        <dbReference type="ARBA" id="ARBA00022737"/>
    </source>
</evidence>
<comment type="subunit">
    <text evidence="8">Binds DNA as a dimer.</text>
</comment>
<dbReference type="PROSITE" id="PS01124">
    <property type="entry name" value="HTH_ARAC_FAMILY_2"/>
    <property type="match status" value="1"/>
</dbReference>
<gene>
    <name evidence="8 10" type="primary">rhaS</name>
    <name evidence="10" type="ORF">NCTC8179_05200</name>
</gene>
<dbReference type="Proteomes" id="UP000255543">
    <property type="component" value="Unassembled WGS sequence"/>
</dbReference>
<dbReference type="NCBIfam" id="NF010028">
    <property type="entry name" value="PRK13503.1"/>
    <property type="match status" value="1"/>
</dbReference>
<keyword evidence="2 8" id="KW-0677">Repeat</keyword>
<dbReference type="InterPro" id="IPR047220">
    <property type="entry name" value="RhaR_RhaS-like_N"/>
</dbReference>
<dbReference type="Gene3D" id="1.10.10.60">
    <property type="entry name" value="Homeodomain-like"/>
    <property type="match status" value="1"/>
</dbReference>
<dbReference type="InterPro" id="IPR014710">
    <property type="entry name" value="RmlC-like_jellyroll"/>
</dbReference>
<comment type="subcellular location">
    <subcellularLocation>
        <location evidence="8">Cytoplasm</location>
    </subcellularLocation>
</comment>
<dbReference type="GO" id="GO:0005737">
    <property type="term" value="C:cytoplasm"/>
    <property type="evidence" value="ECO:0007669"/>
    <property type="project" value="UniProtKB-SubCell"/>
</dbReference>
<dbReference type="EMBL" id="UGEB01000001">
    <property type="protein sequence ID" value="STK99840.1"/>
    <property type="molecule type" value="Genomic_DNA"/>
</dbReference>
<dbReference type="Gene3D" id="2.60.120.10">
    <property type="entry name" value="Jelly Rolls"/>
    <property type="match status" value="2"/>
</dbReference>
<dbReference type="FunFam" id="1.10.10.60:FF:000181">
    <property type="entry name" value="HTH-type transcriptional activator RhaS"/>
    <property type="match status" value="1"/>
</dbReference>
<evidence type="ECO:0000256" key="7">
    <source>
        <dbReference type="ARBA" id="ARBA00023308"/>
    </source>
</evidence>
<dbReference type="InterPro" id="IPR003313">
    <property type="entry name" value="AraC-bd"/>
</dbReference>
<keyword evidence="1 8" id="KW-0963">Cytoplasm</keyword>
<dbReference type="FunFam" id="2.60.120.10:FF:000041">
    <property type="entry name" value="HTH-type transcriptional activator RhaS"/>
    <property type="match status" value="1"/>
</dbReference>
<proteinExistence type="inferred from homology"/>
<dbReference type="InterPro" id="IPR009057">
    <property type="entry name" value="Homeodomain-like_sf"/>
</dbReference>
<dbReference type="SMART" id="SM00342">
    <property type="entry name" value="HTH_ARAC"/>
    <property type="match status" value="1"/>
</dbReference>
<dbReference type="CDD" id="cd06977">
    <property type="entry name" value="cupin_RhaR_RhaS-like_N"/>
    <property type="match status" value="2"/>
</dbReference>
<dbReference type="PRINTS" id="PR00032">
    <property type="entry name" value="HTHARAC"/>
</dbReference>
<dbReference type="InterPro" id="IPR018062">
    <property type="entry name" value="HTH_AraC-typ_CS"/>
</dbReference>
<comment type="function">
    <text evidence="8">Activates expression of the rhaBAD and rhaT operons.</text>
</comment>
<dbReference type="PROSITE" id="PS00041">
    <property type="entry name" value="HTH_ARAC_FAMILY_1"/>
    <property type="match status" value="1"/>
</dbReference>
<keyword evidence="3 8" id="KW-0805">Transcription regulation</keyword>
<dbReference type="HAMAP" id="MF_01534">
    <property type="entry name" value="HTH_type_RhaS"/>
    <property type="match status" value="1"/>
</dbReference>
<evidence type="ECO:0000256" key="1">
    <source>
        <dbReference type="ARBA" id="ARBA00022490"/>
    </source>
</evidence>
<organism evidence="10 11">
    <name type="scientific">Escherichia coli</name>
    <dbReference type="NCBI Taxonomy" id="562"/>
    <lineage>
        <taxon>Bacteria</taxon>
        <taxon>Pseudomonadati</taxon>
        <taxon>Pseudomonadota</taxon>
        <taxon>Gammaproteobacteria</taxon>
        <taxon>Enterobacterales</taxon>
        <taxon>Enterobacteriaceae</taxon>
        <taxon>Escherichia</taxon>
    </lineage>
</organism>
<keyword evidence="4 8" id="KW-0238">DNA-binding</keyword>
<evidence type="ECO:0000256" key="5">
    <source>
        <dbReference type="ARBA" id="ARBA00023159"/>
    </source>
</evidence>
<dbReference type="InterPro" id="IPR023609">
    <property type="entry name" value="Tscrpt_reg_HTH_RhaS"/>
</dbReference>
<evidence type="ECO:0000256" key="4">
    <source>
        <dbReference type="ARBA" id="ARBA00023125"/>
    </source>
</evidence>
<dbReference type="PANTHER" id="PTHR46796">
    <property type="entry name" value="HTH-TYPE TRANSCRIPTIONAL ACTIVATOR RHAS-RELATED"/>
    <property type="match status" value="1"/>
</dbReference>
<feature type="site" description="Interaction with sigma-70" evidence="8">
    <location>
        <position position="250"/>
    </location>
</feature>
<dbReference type="Pfam" id="PF02311">
    <property type="entry name" value="AraC_binding"/>
    <property type="match status" value="2"/>
</dbReference>
<name>A0A377A806_ECOLX</name>
<evidence type="ECO:0000256" key="6">
    <source>
        <dbReference type="ARBA" id="ARBA00023163"/>
    </source>
</evidence>
<evidence type="ECO:0000256" key="8">
    <source>
        <dbReference type="HAMAP-Rule" id="MF_01534"/>
    </source>
</evidence>
<dbReference type="GO" id="GO:0045893">
    <property type="term" value="P:positive regulation of DNA-templated transcription"/>
    <property type="evidence" value="ECO:0007669"/>
    <property type="project" value="UniProtKB-UniRule"/>
</dbReference>
<sequence length="521" mass="59754">MTVLHSVDFFPSGNASVAIEPRLPQADFPEHHHDFHEIVIVEHGTGIHVFNGQPYTITGGTVCFVRDHDRHLYEHTDNLCLTNVLYRSPDRFQFLAGLNQLLPQELDGQYPSHWRVNHSVLQQVRQLVAQMEQQEGENDLPSTASREILFMQLLLLLRKSSLQENLENSASRLNLLLAWLEDHFADEVNWDAVAEQFSLSLRTLHRQLKQQTGLTPQRYLNRLRLMKARHLLRHSEASVTDIAYRCGFSDSNHFSTLFRREFNWSPRDIRQGRMVFCNNANLLNVFVRHIANNQLRSLAEVATVAHQLKLLKDDFFASDQQAVAVADRYPQDVFAEHTHDFCELVIVWRGNGLHVLNDRPYRITRGDLFYIHADDKHSYASVNDLVLQNIIYCPERLKLNLDWQGAIPGFSASAGQPHWRLGSVGMAQARQVIGQLEHESSQHVSFANEMAELLFGQLVMLLNRHRYTSDSLPPTSSETLLDKLITRLAASLKSPFALDKFVMRHRAVSAFCVSNFASRLE</sequence>
<dbReference type="Pfam" id="PF12833">
    <property type="entry name" value="HTH_18"/>
    <property type="match status" value="1"/>
</dbReference>
<keyword evidence="6 8" id="KW-0804">Transcription</keyword>
<dbReference type="InterPro" id="IPR020449">
    <property type="entry name" value="Tscrpt_reg_AraC-type_HTH"/>
</dbReference>
<dbReference type="GO" id="GO:0043565">
    <property type="term" value="F:sequence-specific DNA binding"/>
    <property type="evidence" value="ECO:0007669"/>
    <property type="project" value="InterPro"/>
</dbReference>
<keyword evidence="5 8" id="KW-0010">Activator</keyword>
<dbReference type="InterPro" id="IPR018060">
    <property type="entry name" value="HTH_AraC"/>
</dbReference>
<evidence type="ECO:0000313" key="10">
    <source>
        <dbReference type="EMBL" id="STK99840.1"/>
    </source>
</evidence>
<accession>A0A377A806</accession>
<dbReference type="InterPro" id="IPR011051">
    <property type="entry name" value="RmlC_Cupin_sf"/>
</dbReference>
<reference evidence="10 11" key="1">
    <citation type="submission" date="2018-06" db="EMBL/GenBank/DDBJ databases">
        <authorList>
            <consortium name="Pathogen Informatics"/>
            <person name="Doyle S."/>
        </authorList>
    </citation>
    <scope>NUCLEOTIDE SEQUENCE [LARGE SCALE GENOMIC DNA]</scope>
    <source>
        <strain evidence="10 11">NCTC8179</strain>
    </source>
</reference>
<feature type="domain" description="HTH araC/xylS-type" evidence="9">
    <location>
        <begin position="174"/>
        <end position="272"/>
    </location>
</feature>
<evidence type="ECO:0000259" key="9">
    <source>
        <dbReference type="PROSITE" id="PS01124"/>
    </source>
</evidence>
<evidence type="ECO:0000313" key="11">
    <source>
        <dbReference type="Proteomes" id="UP000255543"/>
    </source>
</evidence>
<protein>
    <recommendedName>
        <fullName evidence="8">HTH-type transcriptional activator RhaS</fullName>
    </recommendedName>
    <alternativeName>
        <fullName evidence="8">L-rhamnose operon regulatory protein RhaS</fullName>
    </alternativeName>
</protein>
<dbReference type="SUPFAM" id="SSF51182">
    <property type="entry name" value="RmlC-like cupins"/>
    <property type="match status" value="1"/>
</dbReference>
<evidence type="ECO:0000256" key="3">
    <source>
        <dbReference type="ARBA" id="ARBA00023015"/>
    </source>
</evidence>
<feature type="site" description="Interaction with sigma-70" evidence="8">
    <location>
        <position position="241"/>
    </location>
</feature>
<dbReference type="InterPro" id="IPR050204">
    <property type="entry name" value="AraC_XylS_family_regulators"/>
</dbReference>
<dbReference type="PANTHER" id="PTHR46796:SF13">
    <property type="entry name" value="HTH-TYPE TRANSCRIPTIONAL ACTIVATOR RHAS"/>
    <property type="match status" value="1"/>
</dbReference>
<keyword evidence="7 8" id="KW-0684">Rhamnose metabolism</keyword>
<dbReference type="SUPFAM" id="SSF46689">
    <property type="entry name" value="Homeodomain-like"/>
    <property type="match status" value="2"/>
</dbReference>
<dbReference type="GO" id="GO:0003700">
    <property type="term" value="F:DNA-binding transcription factor activity"/>
    <property type="evidence" value="ECO:0007669"/>
    <property type="project" value="UniProtKB-UniRule"/>
</dbReference>
<dbReference type="AlphaFoldDB" id="A0A377A806"/>